<dbReference type="Proteomes" id="UP001353858">
    <property type="component" value="Unassembled WGS sequence"/>
</dbReference>
<keyword evidence="2" id="KW-0677">Repeat</keyword>
<evidence type="ECO:0000313" key="5">
    <source>
        <dbReference type="Proteomes" id="UP001353858"/>
    </source>
</evidence>
<dbReference type="Pfam" id="PF02493">
    <property type="entry name" value="MORN"/>
    <property type="match status" value="4"/>
</dbReference>
<dbReference type="EMBL" id="JARPUR010000002">
    <property type="protein sequence ID" value="KAK4881747.1"/>
    <property type="molecule type" value="Genomic_DNA"/>
</dbReference>
<evidence type="ECO:0008006" key="6">
    <source>
        <dbReference type="Google" id="ProtNLM"/>
    </source>
</evidence>
<dbReference type="PANTHER" id="PTHR46614:SF1">
    <property type="entry name" value="MORN REPEAT-CONTAINING PROTEIN 4"/>
    <property type="match status" value="1"/>
</dbReference>
<keyword evidence="5" id="KW-1185">Reference proteome</keyword>
<dbReference type="SMART" id="SM00698">
    <property type="entry name" value="MORN"/>
    <property type="match status" value="4"/>
</dbReference>
<accession>A0AAN7SHR0</accession>
<dbReference type="InterPro" id="IPR052315">
    <property type="entry name" value="MORN4"/>
</dbReference>
<sequence length="177" mass="20127">MKYRNIKKPYSTCTSVFIIMDGVNSHETALYGGYKYGNGTVYVGYWNDNGQKDSEGHELYPDGSRYDGMYKDGLFNGLGVLIFADGAKYEGEFLEGWFHGSGIFWRADGMRYEGEFRGGKVWGLGLTTFKDETNGFPRYEGFFKECKLIKKMKCPEAIQKAQKIGFMARTQFDNGSM</sequence>
<gene>
    <name evidence="4" type="ORF">RN001_005066</name>
</gene>
<proteinExistence type="predicted"/>
<organism evidence="4 5">
    <name type="scientific">Aquatica leii</name>
    <dbReference type="NCBI Taxonomy" id="1421715"/>
    <lineage>
        <taxon>Eukaryota</taxon>
        <taxon>Metazoa</taxon>
        <taxon>Ecdysozoa</taxon>
        <taxon>Arthropoda</taxon>
        <taxon>Hexapoda</taxon>
        <taxon>Insecta</taxon>
        <taxon>Pterygota</taxon>
        <taxon>Neoptera</taxon>
        <taxon>Endopterygota</taxon>
        <taxon>Coleoptera</taxon>
        <taxon>Polyphaga</taxon>
        <taxon>Elateriformia</taxon>
        <taxon>Elateroidea</taxon>
        <taxon>Lampyridae</taxon>
        <taxon>Luciolinae</taxon>
        <taxon>Aquatica</taxon>
    </lineage>
</organism>
<evidence type="ECO:0000256" key="2">
    <source>
        <dbReference type="ARBA" id="ARBA00022737"/>
    </source>
</evidence>
<dbReference type="GO" id="GO:0048678">
    <property type="term" value="P:response to axon injury"/>
    <property type="evidence" value="ECO:0007669"/>
    <property type="project" value="TreeGrafter"/>
</dbReference>
<dbReference type="InterPro" id="IPR003409">
    <property type="entry name" value="MORN"/>
</dbReference>
<dbReference type="SUPFAM" id="SSF82185">
    <property type="entry name" value="Histone H3 K4-specific methyltransferase SET7/9 N-terminal domain"/>
    <property type="match status" value="1"/>
</dbReference>
<dbReference type="Gene3D" id="2.20.110.10">
    <property type="entry name" value="Histone H3 K4-specific methyltransferase SET7/9 N-terminal domain"/>
    <property type="match status" value="2"/>
</dbReference>
<name>A0AAN7SHR0_9COLE</name>
<comment type="subcellular location">
    <subcellularLocation>
        <location evidence="1">Cell projection</location>
    </subcellularLocation>
</comment>
<evidence type="ECO:0000313" key="4">
    <source>
        <dbReference type="EMBL" id="KAK4881747.1"/>
    </source>
</evidence>
<comment type="caution">
    <text evidence="4">The sequence shown here is derived from an EMBL/GenBank/DDBJ whole genome shotgun (WGS) entry which is preliminary data.</text>
</comment>
<reference evidence="5" key="1">
    <citation type="submission" date="2023-01" db="EMBL/GenBank/DDBJ databases">
        <title>Key to firefly adult light organ development and bioluminescence: homeobox transcription factors regulate luciferase expression and transportation to peroxisome.</title>
        <authorList>
            <person name="Fu X."/>
        </authorList>
    </citation>
    <scope>NUCLEOTIDE SEQUENCE [LARGE SCALE GENOMIC DNA]</scope>
</reference>
<dbReference type="AlphaFoldDB" id="A0AAN7SHR0"/>
<dbReference type="GO" id="GO:0042995">
    <property type="term" value="C:cell projection"/>
    <property type="evidence" value="ECO:0007669"/>
    <property type="project" value="UniProtKB-SubCell"/>
</dbReference>
<protein>
    <recommendedName>
        <fullName evidence="6">MORN repeat-containing protein 4</fullName>
    </recommendedName>
</protein>
<evidence type="ECO:0000256" key="1">
    <source>
        <dbReference type="ARBA" id="ARBA00004316"/>
    </source>
</evidence>
<keyword evidence="3" id="KW-0966">Cell projection</keyword>
<dbReference type="PANTHER" id="PTHR46614">
    <property type="entry name" value="MORN REPEAT-CONTAINING PROTEIN 4"/>
    <property type="match status" value="1"/>
</dbReference>
<evidence type="ECO:0000256" key="3">
    <source>
        <dbReference type="ARBA" id="ARBA00023273"/>
    </source>
</evidence>